<proteinExistence type="predicted"/>
<protein>
    <submittedName>
        <fullName evidence="2">Uncharacterized protein</fullName>
    </submittedName>
</protein>
<evidence type="ECO:0000313" key="3">
    <source>
        <dbReference type="Proteomes" id="UP000031523"/>
    </source>
</evidence>
<feature type="region of interest" description="Disordered" evidence="1">
    <location>
        <begin position="1"/>
        <end position="46"/>
    </location>
</feature>
<keyword evidence="3" id="KW-1185">Reference proteome</keyword>
<accession>A0A0B5EXN8</accession>
<evidence type="ECO:0000256" key="1">
    <source>
        <dbReference type="SAM" id="MobiDB-lite"/>
    </source>
</evidence>
<gene>
    <name evidence="2" type="ORF">SLNWT_6223</name>
</gene>
<dbReference type="Proteomes" id="UP000031523">
    <property type="component" value="Chromosome"/>
</dbReference>
<name>A0A0B5EXN8_STRA4</name>
<dbReference type="KEGG" id="sals:SLNWT_6223"/>
<organism evidence="2 3">
    <name type="scientific">Streptomyces albus (strain ATCC 21838 / DSM 41398 / FERM P-419 / JCM 4703 / NBRC 107858)</name>
    <dbReference type="NCBI Taxonomy" id="1081613"/>
    <lineage>
        <taxon>Bacteria</taxon>
        <taxon>Bacillati</taxon>
        <taxon>Actinomycetota</taxon>
        <taxon>Actinomycetes</taxon>
        <taxon>Kitasatosporales</taxon>
        <taxon>Streptomycetaceae</taxon>
        <taxon>Streptomyces</taxon>
    </lineage>
</organism>
<reference evidence="2 3" key="1">
    <citation type="submission" date="2015-01" db="EMBL/GenBank/DDBJ databases">
        <title>Enhanced salinomycin production by adjusting the supply of polyketide extender units in Streptomyce albus DSM 41398.</title>
        <authorList>
            <person name="Lu C."/>
        </authorList>
    </citation>
    <scope>NUCLEOTIDE SEQUENCE [LARGE SCALE GENOMIC DNA]</scope>
    <source>
        <strain evidence="3">ATCC 21838 / DSM 41398 / FERM P-419 / JCM 4703 / NBRC 107858</strain>
    </source>
</reference>
<evidence type="ECO:0000313" key="2">
    <source>
        <dbReference type="EMBL" id="AJE86599.1"/>
    </source>
</evidence>
<dbReference type="AlphaFoldDB" id="A0A0B5EXN8"/>
<sequence length="46" mass="4703">MASAVSRGDVENHSKHRGVPDHPCAGCERRMTGGAPSWVRGGDGGG</sequence>
<dbReference type="EMBL" id="CP010519">
    <property type="protein sequence ID" value="AJE86599.1"/>
    <property type="molecule type" value="Genomic_DNA"/>
</dbReference>